<dbReference type="EMBL" id="VSRR010015153">
    <property type="protein sequence ID" value="MPC57875.1"/>
    <property type="molecule type" value="Genomic_DNA"/>
</dbReference>
<dbReference type="Proteomes" id="UP000324222">
    <property type="component" value="Unassembled WGS sequence"/>
</dbReference>
<reference evidence="1 2" key="1">
    <citation type="submission" date="2019-05" db="EMBL/GenBank/DDBJ databases">
        <title>Another draft genome of Portunus trituberculatus and its Hox gene families provides insights of decapod evolution.</title>
        <authorList>
            <person name="Jeong J.-H."/>
            <person name="Song I."/>
            <person name="Kim S."/>
            <person name="Choi T."/>
            <person name="Kim D."/>
            <person name="Ryu S."/>
            <person name="Kim W."/>
        </authorList>
    </citation>
    <scope>NUCLEOTIDE SEQUENCE [LARGE SCALE GENOMIC DNA]</scope>
    <source>
        <tissue evidence="1">Muscle</tissue>
    </source>
</reference>
<dbReference type="OrthoDB" id="6342757at2759"/>
<name>A0A5B7GKI1_PORTR</name>
<organism evidence="1 2">
    <name type="scientific">Portunus trituberculatus</name>
    <name type="common">Swimming crab</name>
    <name type="synonym">Neptunus trituberculatus</name>
    <dbReference type="NCBI Taxonomy" id="210409"/>
    <lineage>
        <taxon>Eukaryota</taxon>
        <taxon>Metazoa</taxon>
        <taxon>Ecdysozoa</taxon>
        <taxon>Arthropoda</taxon>
        <taxon>Crustacea</taxon>
        <taxon>Multicrustacea</taxon>
        <taxon>Malacostraca</taxon>
        <taxon>Eumalacostraca</taxon>
        <taxon>Eucarida</taxon>
        <taxon>Decapoda</taxon>
        <taxon>Pleocyemata</taxon>
        <taxon>Brachyura</taxon>
        <taxon>Eubrachyura</taxon>
        <taxon>Portunoidea</taxon>
        <taxon>Portunidae</taxon>
        <taxon>Portuninae</taxon>
        <taxon>Portunus</taxon>
    </lineage>
</organism>
<sequence length="83" mass="9794">MDQALMFDKTTTPAQAKEFFLLEYSDILMTKEDLQSSPLHPMKGPLMWIHLREDTQPFAFYTPWQILPAFWDAMQQELQLMVA</sequence>
<gene>
    <name evidence="1" type="ORF">E2C01_051865</name>
</gene>
<accession>A0A5B7GKI1</accession>
<proteinExistence type="predicted"/>
<comment type="caution">
    <text evidence="1">The sequence shown here is derived from an EMBL/GenBank/DDBJ whole genome shotgun (WGS) entry which is preliminary data.</text>
</comment>
<evidence type="ECO:0000313" key="2">
    <source>
        <dbReference type="Proteomes" id="UP000324222"/>
    </source>
</evidence>
<evidence type="ECO:0000313" key="1">
    <source>
        <dbReference type="EMBL" id="MPC57875.1"/>
    </source>
</evidence>
<dbReference type="AlphaFoldDB" id="A0A5B7GKI1"/>
<protein>
    <submittedName>
        <fullName evidence="1">Uncharacterized protein</fullName>
    </submittedName>
</protein>
<keyword evidence="2" id="KW-1185">Reference proteome</keyword>